<name>A0A5N6QTM6_9ROSI</name>
<protein>
    <submittedName>
        <fullName evidence="1">Uncharacterized protein</fullName>
    </submittedName>
</protein>
<sequence>MKAPPTAIIVLSPEVVEQEQNSSANQVKAEEYTIIVEQEQNSLKETQMSVFVAICNKSKRGEDYGILQLVISIDTSGKSIWVLLAKSTAHCNATSYRGNEFYGIEGLGKPLARRNNVLAYLYMKLKYKTL</sequence>
<reference evidence="1 2" key="1">
    <citation type="submission" date="2019-06" db="EMBL/GenBank/DDBJ databases">
        <title>A chromosomal-level reference genome of Carpinus fangiana (Coryloideae, Betulaceae).</title>
        <authorList>
            <person name="Yang X."/>
            <person name="Wang Z."/>
            <person name="Zhang L."/>
            <person name="Hao G."/>
            <person name="Liu J."/>
            <person name="Yang Y."/>
        </authorList>
    </citation>
    <scope>NUCLEOTIDE SEQUENCE [LARGE SCALE GENOMIC DNA]</scope>
    <source>
        <strain evidence="1">Cfa_2016G</strain>
        <tissue evidence="1">Leaf</tissue>
    </source>
</reference>
<gene>
    <name evidence="1" type="ORF">FH972_006277</name>
</gene>
<proteinExistence type="predicted"/>
<organism evidence="1 2">
    <name type="scientific">Carpinus fangiana</name>
    <dbReference type="NCBI Taxonomy" id="176857"/>
    <lineage>
        <taxon>Eukaryota</taxon>
        <taxon>Viridiplantae</taxon>
        <taxon>Streptophyta</taxon>
        <taxon>Embryophyta</taxon>
        <taxon>Tracheophyta</taxon>
        <taxon>Spermatophyta</taxon>
        <taxon>Magnoliopsida</taxon>
        <taxon>eudicotyledons</taxon>
        <taxon>Gunneridae</taxon>
        <taxon>Pentapetalae</taxon>
        <taxon>rosids</taxon>
        <taxon>fabids</taxon>
        <taxon>Fagales</taxon>
        <taxon>Betulaceae</taxon>
        <taxon>Carpinus</taxon>
    </lineage>
</organism>
<evidence type="ECO:0000313" key="1">
    <source>
        <dbReference type="EMBL" id="KAE8009868.1"/>
    </source>
</evidence>
<accession>A0A5N6QTM6</accession>
<dbReference type="AlphaFoldDB" id="A0A5N6QTM6"/>
<dbReference type="EMBL" id="CM017322">
    <property type="protein sequence ID" value="KAE8009868.1"/>
    <property type="molecule type" value="Genomic_DNA"/>
</dbReference>
<evidence type="ECO:0000313" key="2">
    <source>
        <dbReference type="Proteomes" id="UP000327013"/>
    </source>
</evidence>
<keyword evidence="2" id="KW-1185">Reference proteome</keyword>
<dbReference type="Proteomes" id="UP000327013">
    <property type="component" value="Chromosome 2"/>
</dbReference>